<dbReference type="SUPFAM" id="SSF141868">
    <property type="entry name" value="EAL domain-like"/>
    <property type="match status" value="1"/>
</dbReference>
<sequence length="782" mass="87066">MMQQHNYKKNLMMSGSAKGVLFGAVTVVMLAIIGSFFVPQPWLPWLDNLHWTVSSGASFILTWIGYRQAYPEQREPRRWFLLGIGSYFVGQLCWDIQSAIGWNPFPAPADFFYLMLGPCCILGLLSALKLHLSHAKLTAAKLDMAVMTIAVIGLILLIYLGRQSDSNALQLLVLVFYPAGLLSAACFALLLVPFLRLRLQWGWLLLLGGLALEGGIWMQWNLNVIDQVNIDGSLLNHVFSASDLLLGLGAMHWMATSSSNHTYIRICQGIQRAIPLMAMLIAISTIYFMMMDTTTPIAKSIALGSCLSIIALAMVRQSILLAESERLLTAEQLIEEGQMRYQHLAHHDILTGLPNRLLFQDRLTHALALSARNNNRVGMLFIDIDHFKNINDSLGHVIGDELLVAIVERLKLRIREQDTFARLGGDEFVLLIEQLQNASEAATIASNLLEALKTPFHLSGNCEVVISASIGISVCPEDTQDATQLIRNADSAMYRAKDTGRNRYQFYTEELTQRAQERLMTESRLRQAIRDKAFVLHYQPIYTKGEDGGAPSIFSCECLIRWQQDDGSLIYPDLFIPCAEETGLIIPIGEWVLDHACAQLAEWDARLPDNTLSMAVNISARHFCDANFVMTVHEVLKRHAIAPARLIIEITENAVMDRMDIAIPTLETLVRTGVRIALDDFGTGHSSLAKLKTLPIHALKIDREFVKDIPDSTDDMQLAASIIRMAQGLHLQTVAEGVETQEQYDFLAQAGCDKFQGYLLSRPVTAEKIYTLLAASAELATA</sequence>
<dbReference type="InterPro" id="IPR035919">
    <property type="entry name" value="EAL_sf"/>
</dbReference>
<keyword evidence="5" id="KW-1185">Reference proteome</keyword>
<dbReference type="SUPFAM" id="SSF55073">
    <property type="entry name" value="Nucleotide cyclase"/>
    <property type="match status" value="1"/>
</dbReference>
<organism evidence="4 5">
    <name type="scientific">Methylovorus glucosotrophus (strain SIP3-4)</name>
    <dbReference type="NCBI Taxonomy" id="582744"/>
    <lineage>
        <taxon>Bacteria</taxon>
        <taxon>Pseudomonadati</taxon>
        <taxon>Pseudomonadota</taxon>
        <taxon>Betaproteobacteria</taxon>
        <taxon>Nitrosomonadales</taxon>
        <taxon>Methylophilaceae</taxon>
        <taxon>Methylovorus</taxon>
    </lineage>
</organism>
<feature type="transmembrane region" description="Helical" evidence="1">
    <location>
        <begin position="49"/>
        <end position="66"/>
    </location>
</feature>
<dbReference type="SMART" id="SM00267">
    <property type="entry name" value="GGDEF"/>
    <property type="match status" value="1"/>
</dbReference>
<dbReference type="Pfam" id="PF00990">
    <property type="entry name" value="GGDEF"/>
    <property type="match status" value="1"/>
</dbReference>
<dbReference type="InterPro" id="IPR029787">
    <property type="entry name" value="Nucleotide_cyclase"/>
</dbReference>
<dbReference type="InterPro" id="IPR052155">
    <property type="entry name" value="Biofilm_reg_signaling"/>
</dbReference>
<dbReference type="FunFam" id="3.30.70.270:FF:000001">
    <property type="entry name" value="Diguanylate cyclase domain protein"/>
    <property type="match status" value="1"/>
</dbReference>
<dbReference type="InterPro" id="IPR043128">
    <property type="entry name" value="Rev_trsase/Diguanyl_cyclase"/>
</dbReference>
<dbReference type="HOGENOM" id="CLU_000445_129_3_4"/>
<dbReference type="STRING" id="582744.Msip34_2768"/>
<proteinExistence type="predicted"/>
<feature type="transmembrane region" description="Helical" evidence="1">
    <location>
        <begin position="112"/>
        <end position="132"/>
    </location>
</feature>
<evidence type="ECO:0000313" key="5">
    <source>
        <dbReference type="Proteomes" id="UP000002743"/>
    </source>
</evidence>
<dbReference type="CDD" id="cd01948">
    <property type="entry name" value="EAL"/>
    <property type="match status" value="1"/>
</dbReference>
<evidence type="ECO:0000259" key="3">
    <source>
        <dbReference type="PROSITE" id="PS50887"/>
    </source>
</evidence>
<reference evidence="5" key="1">
    <citation type="submission" date="2009-07" db="EMBL/GenBank/DDBJ databases">
        <title>Complete sequence of chromosome of Methylovorus sp. SIP3-4.</title>
        <authorList>
            <person name="Lucas S."/>
            <person name="Copeland A."/>
            <person name="Lapidus A."/>
            <person name="Glavina del Rio T."/>
            <person name="Tice H."/>
            <person name="Bruce D."/>
            <person name="Goodwin L."/>
            <person name="Pitluck S."/>
            <person name="Clum A."/>
            <person name="Larimer F."/>
            <person name="Land M."/>
            <person name="Hauser L."/>
            <person name="Kyrpides N."/>
            <person name="Mikhailova N."/>
            <person name="Kayluzhnaya M."/>
            <person name="Chistoserdova L."/>
        </authorList>
    </citation>
    <scope>NUCLEOTIDE SEQUENCE [LARGE SCALE GENOMIC DNA]</scope>
    <source>
        <strain evidence="5">SIP3-4</strain>
    </source>
</reference>
<dbReference type="Pfam" id="PF00563">
    <property type="entry name" value="EAL"/>
    <property type="match status" value="1"/>
</dbReference>
<dbReference type="PROSITE" id="PS50883">
    <property type="entry name" value="EAL"/>
    <property type="match status" value="1"/>
</dbReference>
<dbReference type="Proteomes" id="UP000002743">
    <property type="component" value="Chromosome"/>
</dbReference>
<feature type="transmembrane region" description="Helical" evidence="1">
    <location>
        <begin position="203"/>
        <end position="222"/>
    </location>
</feature>
<name>C6XBN5_METGS</name>
<dbReference type="Gene3D" id="3.20.20.450">
    <property type="entry name" value="EAL domain"/>
    <property type="match status" value="1"/>
</dbReference>
<dbReference type="PROSITE" id="PS50887">
    <property type="entry name" value="GGDEF"/>
    <property type="match status" value="1"/>
</dbReference>
<dbReference type="AlphaFoldDB" id="C6XBN5"/>
<dbReference type="eggNOG" id="COG5001">
    <property type="taxonomic scope" value="Bacteria"/>
</dbReference>
<feature type="transmembrane region" description="Helical" evidence="1">
    <location>
        <begin position="273"/>
        <end position="291"/>
    </location>
</feature>
<feature type="transmembrane region" description="Helical" evidence="1">
    <location>
        <begin position="144"/>
        <end position="162"/>
    </location>
</feature>
<reference evidence="4 5" key="2">
    <citation type="journal article" date="2011" name="J. Bacteriol.">
        <title>Genomes of three methylotrophs from a single niche uncover genetic and metabolic divergence of Methylophilaceae.</title>
        <authorList>
            <person name="Lapidus A."/>
            <person name="Clum A."/>
            <person name="Labutti K."/>
            <person name="Kaluzhnaya M.G."/>
            <person name="Lim S."/>
            <person name="Beck D.A."/>
            <person name="Glavina Del Rio T."/>
            <person name="Nolan M."/>
            <person name="Mavromatis K."/>
            <person name="Huntemann M."/>
            <person name="Lucas S."/>
            <person name="Lidstrom M.E."/>
            <person name="Ivanova N."/>
            <person name="Chistoserdova L."/>
        </authorList>
    </citation>
    <scope>NUCLEOTIDE SEQUENCE [LARGE SCALE GENOMIC DNA]</scope>
    <source>
        <strain evidence="4 5">SIP3-4</strain>
    </source>
</reference>
<dbReference type="GO" id="GO:0003824">
    <property type="term" value="F:catalytic activity"/>
    <property type="evidence" value="ECO:0007669"/>
    <property type="project" value="UniProtKB-ARBA"/>
</dbReference>
<feature type="transmembrane region" description="Helical" evidence="1">
    <location>
        <begin position="234"/>
        <end position="253"/>
    </location>
</feature>
<feature type="transmembrane region" description="Helical" evidence="1">
    <location>
        <begin position="20"/>
        <end position="37"/>
    </location>
</feature>
<keyword evidence="1" id="KW-0812">Transmembrane</keyword>
<feature type="domain" description="EAL" evidence="2">
    <location>
        <begin position="518"/>
        <end position="777"/>
    </location>
</feature>
<feature type="transmembrane region" description="Helical" evidence="1">
    <location>
        <begin position="78"/>
        <end position="100"/>
    </location>
</feature>
<dbReference type="KEGG" id="mei:Msip34_2768"/>
<evidence type="ECO:0000313" key="4">
    <source>
        <dbReference type="EMBL" id="ACT52005.1"/>
    </source>
</evidence>
<dbReference type="PANTHER" id="PTHR44757:SF2">
    <property type="entry name" value="BIOFILM ARCHITECTURE MAINTENANCE PROTEIN MBAA"/>
    <property type="match status" value="1"/>
</dbReference>
<evidence type="ECO:0000259" key="2">
    <source>
        <dbReference type="PROSITE" id="PS50883"/>
    </source>
</evidence>
<dbReference type="NCBIfam" id="TIGR00254">
    <property type="entry name" value="GGDEF"/>
    <property type="match status" value="1"/>
</dbReference>
<dbReference type="PANTHER" id="PTHR44757">
    <property type="entry name" value="DIGUANYLATE CYCLASE DGCP"/>
    <property type="match status" value="1"/>
</dbReference>
<dbReference type="EMBL" id="CP001674">
    <property type="protein sequence ID" value="ACT52005.1"/>
    <property type="molecule type" value="Genomic_DNA"/>
</dbReference>
<feature type="domain" description="GGDEF" evidence="3">
    <location>
        <begin position="375"/>
        <end position="509"/>
    </location>
</feature>
<dbReference type="SMART" id="SM00052">
    <property type="entry name" value="EAL"/>
    <property type="match status" value="1"/>
</dbReference>
<keyword evidence="1" id="KW-0472">Membrane</keyword>
<dbReference type="InterPro" id="IPR000160">
    <property type="entry name" value="GGDEF_dom"/>
</dbReference>
<evidence type="ECO:0000256" key="1">
    <source>
        <dbReference type="SAM" id="Phobius"/>
    </source>
</evidence>
<protein>
    <submittedName>
        <fullName evidence="4">Diguanylate cyclase/phosphodiesterase</fullName>
    </submittedName>
</protein>
<dbReference type="InterPro" id="IPR001633">
    <property type="entry name" value="EAL_dom"/>
</dbReference>
<feature type="transmembrane region" description="Helical" evidence="1">
    <location>
        <begin position="168"/>
        <end position="191"/>
    </location>
</feature>
<keyword evidence="1" id="KW-1133">Transmembrane helix</keyword>
<accession>C6XBN5</accession>
<dbReference type="Gene3D" id="3.30.70.270">
    <property type="match status" value="1"/>
</dbReference>
<gene>
    <name evidence="4" type="ordered locus">Msip34_2768</name>
</gene>
<dbReference type="CDD" id="cd01949">
    <property type="entry name" value="GGDEF"/>
    <property type="match status" value="1"/>
</dbReference>